<dbReference type="Proteomes" id="UP000640583">
    <property type="component" value="Unassembled WGS sequence"/>
</dbReference>
<sequence length="111" mass="12520">MNEVFVQPMNDRARPFSKVMLMLSVATKPLYATTDKTQTSHTADTKALNTHAAKTKRSRTVNKTSIRNIDPDTLWDAKIYAAKTKQTMGKIVTEALQRLLYEEAEEEVTAC</sequence>
<name>A0A8J7IDV9_9RHOB</name>
<organism evidence="2 3">
    <name type="scientific">Halocynthiibacter styelae</name>
    <dbReference type="NCBI Taxonomy" id="2761955"/>
    <lineage>
        <taxon>Bacteria</taxon>
        <taxon>Pseudomonadati</taxon>
        <taxon>Pseudomonadota</taxon>
        <taxon>Alphaproteobacteria</taxon>
        <taxon>Rhodobacterales</taxon>
        <taxon>Paracoccaceae</taxon>
        <taxon>Halocynthiibacter</taxon>
    </lineage>
</organism>
<dbReference type="EMBL" id="JADCKQ010000011">
    <property type="protein sequence ID" value="MBI1494818.1"/>
    <property type="molecule type" value="Genomic_DNA"/>
</dbReference>
<reference evidence="2" key="1">
    <citation type="submission" date="2020-10" db="EMBL/GenBank/DDBJ databases">
        <title>Paenihalocynthiibacter styelae gen. nov., sp. nov., isolated from stalked sea squirt Styela clava.</title>
        <authorList>
            <person name="Kim Y.-O."/>
            <person name="Yoon J.-H."/>
        </authorList>
    </citation>
    <scope>NUCLEOTIDE SEQUENCE</scope>
    <source>
        <strain evidence="2">MYP1-1</strain>
    </source>
</reference>
<evidence type="ECO:0000313" key="3">
    <source>
        <dbReference type="Proteomes" id="UP000640583"/>
    </source>
</evidence>
<feature type="region of interest" description="Disordered" evidence="1">
    <location>
        <begin position="35"/>
        <end position="61"/>
    </location>
</feature>
<comment type="caution">
    <text evidence="2">The sequence shown here is derived from an EMBL/GenBank/DDBJ whole genome shotgun (WGS) entry which is preliminary data.</text>
</comment>
<gene>
    <name evidence="2" type="ORF">H1D41_14325</name>
</gene>
<proteinExistence type="predicted"/>
<accession>A0A8J7IDV9</accession>
<evidence type="ECO:0000256" key="1">
    <source>
        <dbReference type="SAM" id="MobiDB-lite"/>
    </source>
</evidence>
<dbReference type="RefSeq" id="WP_228849556.1">
    <property type="nucleotide sequence ID" value="NZ_JADCKQ010000011.1"/>
</dbReference>
<protein>
    <submittedName>
        <fullName evidence="2">Uncharacterized protein</fullName>
    </submittedName>
</protein>
<evidence type="ECO:0000313" key="2">
    <source>
        <dbReference type="EMBL" id="MBI1494818.1"/>
    </source>
</evidence>
<keyword evidence="3" id="KW-1185">Reference proteome</keyword>
<dbReference type="AlphaFoldDB" id="A0A8J7IDV9"/>